<keyword evidence="8" id="KW-1185">Reference proteome</keyword>
<name>A0A931H1F0_9BURK</name>
<dbReference type="EMBL" id="JADWYS010000001">
    <property type="protein sequence ID" value="MBG9386773.1"/>
    <property type="molecule type" value="Genomic_DNA"/>
</dbReference>
<keyword evidence="3 6" id="KW-0812">Transmembrane</keyword>
<evidence type="ECO:0000256" key="4">
    <source>
        <dbReference type="ARBA" id="ARBA00022989"/>
    </source>
</evidence>
<evidence type="ECO:0000256" key="2">
    <source>
        <dbReference type="ARBA" id="ARBA00022475"/>
    </source>
</evidence>
<feature type="transmembrane region" description="Helical" evidence="6">
    <location>
        <begin position="117"/>
        <end position="134"/>
    </location>
</feature>
<proteinExistence type="predicted"/>
<keyword evidence="4 6" id="KW-1133">Transmembrane helix</keyword>
<organism evidence="7 8">
    <name type="scientific">Caenimonas aquaedulcis</name>
    <dbReference type="NCBI Taxonomy" id="2793270"/>
    <lineage>
        <taxon>Bacteria</taxon>
        <taxon>Pseudomonadati</taxon>
        <taxon>Pseudomonadota</taxon>
        <taxon>Betaproteobacteria</taxon>
        <taxon>Burkholderiales</taxon>
        <taxon>Comamonadaceae</taxon>
        <taxon>Caenimonas</taxon>
    </lineage>
</organism>
<sequence length="323" mass="34996">MENPNNARSRVWSCTGLGILLVVLLTWPLVFSNPFYVTLGTMLVLATIGATSLNLIIRTGHISLAHAAFMGVAAYTCVVLEMRMGWPFWFAITAGCCASGLLALMLGPVVLRLTGKYFVLVTFLVGEIIRMVFVEWQGITGGANGIQQIPLSLDLFGSSLQFYYFALLVSAICVGIVWRILTSDLGRVIDSVREADRVAECSGVPVIRIKVMVFVIACMLVGIQGGLQAHLVRAIDPSAYNMDASLNMVVMNVLGGMYYLAGPLVGTGFMVALPEMLRGYVELQQVIFGIILIIVMAVLPGGMIGAFALGRALLRRFLHREKA</sequence>
<feature type="transmembrane region" description="Helical" evidence="6">
    <location>
        <begin position="64"/>
        <end position="82"/>
    </location>
</feature>
<feature type="transmembrane region" description="Helical" evidence="6">
    <location>
        <begin position="12"/>
        <end position="30"/>
    </location>
</feature>
<comment type="subcellular location">
    <subcellularLocation>
        <location evidence="1">Cell membrane</location>
        <topology evidence="1">Multi-pass membrane protein</topology>
    </subcellularLocation>
</comment>
<evidence type="ECO:0000256" key="3">
    <source>
        <dbReference type="ARBA" id="ARBA00022692"/>
    </source>
</evidence>
<comment type="caution">
    <text evidence="7">The sequence shown here is derived from an EMBL/GenBank/DDBJ whole genome shotgun (WGS) entry which is preliminary data.</text>
</comment>
<dbReference type="CDD" id="cd06581">
    <property type="entry name" value="TM_PBP1_LivM_like"/>
    <property type="match status" value="1"/>
</dbReference>
<dbReference type="Pfam" id="PF02653">
    <property type="entry name" value="BPD_transp_2"/>
    <property type="match status" value="1"/>
</dbReference>
<feature type="transmembrane region" description="Helical" evidence="6">
    <location>
        <begin position="88"/>
        <end position="110"/>
    </location>
</feature>
<evidence type="ECO:0000313" key="7">
    <source>
        <dbReference type="EMBL" id="MBG9386773.1"/>
    </source>
</evidence>
<keyword evidence="5 6" id="KW-0472">Membrane</keyword>
<dbReference type="Proteomes" id="UP000651050">
    <property type="component" value="Unassembled WGS sequence"/>
</dbReference>
<feature type="transmembrane region" description="Helical" evidence="6">
    <location>
        <begin position="36"/>
        <end position="57"/>
    </location>
</feature>
<dbReference type="AlphaFoldDB" id="A0A931H1F0"/>
<dbReference type="InterPro" id="IPR001851">
    <property type="entry name" value="ABC_transp_permease"/>
</dbReference>
<dbReference type="RefSeq" id="WP_196984737.1">
    <property type="nucleotide sequence ID" value="NZ_JADWYS010000001.1"/>
</dbReference>
<dbReference type="InterPro" id="IPR043428">
    <property type="entry name" value="LivM-like"/>
</dbReference>
<evidence type="ECO:0000256" key="1">
    <source>
        <dbReference type="ARBA" id="ARBA00004651"/>
    </source>
</evidence>
<dbReference type="PANTHER" id="PTHR30482">
    <property type="entry name" value="HIGH-AFFINITY BRANCHED-CHAIN AMINO ACID TRANSPORT SYSTEM PERMEASE"/>
    <property type="match status" value="1"/>
</dbReference>
<evidence type="ECO:0000256" key="6">
    <source>
        <dbReference type="SAM" id="Phobius"/>
    </source>
</evidence>
<keyword evidence="2" id="KW-1003">Cell membrane</keyword>
<protein>
    <submittedName>
        <fullName evidence="7">Branched-chain amino acid ABC transporter permease</fullName>
    </submittedName>
</protein>
<feature type="transmembrane region" description="Helical" evidence="6">
    <location>
        <begin position="249"/>
        <end position="274"/>
    </location>
</feature>
<feature type="transmembrane region" description="Helical" evidence="6">
    <location>
        <begin position="162"/>
        <end position="181"/>
    </location>
</feature>
<dbReference type="PANTHER" id="PTHR30482:SF20">
    <property type="entry name" value="HIGH-AFFINITY BRANCHED-CHAIN AMINO ACID TRANSPORT SYSTEM PERMEASE PROTEIN LIVM"/>
    <property type="match status" value="1"/>
</dbReference>
<dbReference type="GO" id="GO:0005886">
    <property type="term" value="C:plasma membrane"/>
    <property type="evidence" value="ECO:0007669"/>
    <property type="project" value="UniProtKB-SubCell"/>
</dbReference>
<reference evidence="7" key="1">
    <citation type="submission" date="2020-11" db="EMBL/GenBank/DDBJ databases">
        <title>Bacterial whole genome sequence for Caenimonas sp. DR4.4.</title>
        <authorList>
            <person name="Le V."/>
            <person name="Ko S.-R."/>
            <person name="Ahn C.-Y."/>
            <person name="Oh H.-M."/>
        </authorList>
    </citation>
    <scope>NUCLEOTIDE SEQUENCE</scope>
    <source>
        <strain evidence="7">DR4.4</strain>
    </source>
</reference>
<gene>
    <name evidence="7" type="ORF">I5803_01945</name>
</gene>
<feature type="transmembrane region" description="Helical" evidence="6">
    <location>
        <begin position="286"/>
        <end position="309"/>
    </location>
</feature>
<accession>A0A931H1F0</accession>
<dbReference type="GO" id="GO:0015658">
    <property type="term" value="F:branched-chain amino acid transmembrane transporter activity"/>
    <property type="evidence" value="ECO:0007669"/>
    <property type="project" value="InterPro"/>
</dbReference>
<evidence type="ECO:0000313" key="8">
    <source>
        <dbReference type="Proteomes" id="UP000651050"/>
    </source>
</evidence>
<evidence type="ECO:0000256" key="5">
    <source>
        <dbReference type="ARBA" id="ARBA00023136"/>
    </source>
</evidence>